<evidence type="ECO:0000256" key="1">
    <source>
        <dbReference type="ARBA" id="ARBA00022649"/>
    </source>
</evidence>
<proteinExistence type="predicted"/>
<dbReference type="Pfam" id="PF05016">
    <property type="entry name" value="ParE_toxin"/>
    <property type="match status" value="1"/>
</dbReference>
<comment type="caution">
    <text evidence="2">The sequence shown here is derived from an EMBL/GenBank/DDBJ whole genome shotgun (WGS) entry which is preliminary data.</text>
</comment>
<evidence type="ECO:0000313" key="2">
    <source>
        <dbReference type="EMBL" id="MBJ6723309.1"/>
    </source>
</evidence>
<accession>A0A8J7JD31</accession>
<dbReference type="AlphaFoldDB" id="A0A8J7JD31"/>
<keyword evidence="1" id="KW-1277">Toxin-antitoxin system</keyword>
<evidence type="ECO:0000313" key="3">
    <source>
        <dbReference type="Proteomes" id="UP000636888"/>
    </source>
</evidence>
<dbReference type="InterPro" id="IPR035093">
    <property type="entry name" value="RelE/ParE_toxin_dom_sf"/>
</dbReference>
<dbReference type="Proteomes" id="UP000636888">
    <property type="component" value="Unassembled WGS sequence"/>
</dbReference>
<dbReference type="RefSeq" id="WP_199382147.1">
    <property type="nucleotide sequence ID" value="NZ_JAEMHM010000001.1"/>
</dbReference>
<organism evidence="2 3">
    <name type="scientific">Geomesophilobacter sediminis</name>
    <dbReference type="NCBI Taxonomy" id="2798584"/>
    <lineage>
        <taxon>Bacteria</taxon>
        <taxon>Pseudomonadati</taxon>
        <taxon>Thermodesulfobacteriota</taxon>
        <taxon>Desulfuromonadia</taxon>
        <taxon>Geobacterales</taxon>
        <taxon>Geobacteraceae</taxon>
        <taxon>Geomesophilobacter</taxon>
    </lineage>
</organism>
<gene>
    <name evidence="2" type="ORF">JFN93_01190</name>
</gene>
<sequence>MPDSGSRTKYEVTFHPEAIEDYAEAFEWYAERAEHLAESFEREFDRSFELLVEAPHRWLSPRRRTGRVLLRRFPFAIICRIGDAEIVIMAVAHHGRRHGYWKHRS</sequence>
<name>A0A8J7JD31_9BACT</name>
<reference evidence="2" key="1">
    <citation type="submission" date="2020-12" db="EMBL/GenBank/DDBJ databases">
        <title>Geomonas sp. Red875, isolated from river sediment.</title>
        <authorList>
            <person name="Xu Z."/>
            <person name="Zhang Z."/>
            <person name="Masuda Y."/>
            <person name="Itoh H."/>
            <person name="Senoo K."/>
        </authorList>
    </citation>
    <scope>NUCLEOTIDE SEQUENCE</scope>
    <source>
        <strain evidence="2">Red875</strain>
    </source>
</reference>
<protein>
    <submittedName>
        <fullName evidence="2">Type II toxin-antitoxin system RelE/ParE family toxin</fullName>
    </submittedName>
</protein>
<keyword evidence="3" id="KW-1185">Reference proteome</keyword>
<dbReference type="InterPro" id="IPR007712">
    <property type="entry name" value="RelE/ParE_toxin"/>
</dbReference>
<dbReference type="Gene3D" id="3.30.2310.20">
    <property type="entry name" value="RelE-like"/>
    <property type="match status" value="1"/>
</dbReference>
<dbReference type="EMBL" id="JAEMHM010000001">
    <property type="protein sequence ID" value="MBJ6723309.1"/>
    <property type="molecule type" value="Genomic_DNA"/>
</dbReference>